<keyword evidence="2" id="KW-1185">Reference proteome</keyword>
<protein>
    <submittedName>
        <fullName evidence="1">Uncharacterized protein</fullName>
    </submittedName>
</protein>
<dbReference type="Proteomes" id="UP001597402">
    <property type="component" value="Unassembled WGS sequence"/>
</dbReference>
<proteinExistence type="predicted"/>
<dbReference type="EMBL" id="JBHUHP010000004">
    <property type="protein sequence ID" value="MFD2090951.1"/>
    <property type="molecule type" value="Genomic_DNA"/>
</dbReference>
<comment type="caution">
    <text evidence="1">The sequence shown here is derived from an EMBL/GenBank/DDBJ whole genome shotgun (WGS) entry which is preliminary data.</text>
</comment>
<evidence type="ECO:0000313" key="1">
    <source>
        <dbReference type="EMBL" id="MFD2090951.1"/>
    </source>
</evidence>
<evidence type="ECO:0000313" key="2">
    <source>
        <dbReference type="Proteomes" id="UP001597402"/>
    </source>
</evidence>
<reference evidence="2" key="1">
    <citation type="journal article" date="2019" name="Int. J. Syst. Evol. Microbiol.">
        <title>The Global Catalogue of Microorganisms (GCM) 10K type strain sequencing project: providing services to taxonomists for standard genome sequencing and annotation.</title>
        <authorList>
            <consortium name="The Broad Institute Genomics Platform"/>
            <consortium name="The Broad Institute Genome Sequencing Center for Infectious Disease"/>
            <person name="Wu L."/>
            <person name="Ma J."/>
        </authorList>
    </citation>
    <scope>NUCLEOTIDE SEQUENCE [LARGE SCALE GENOMIC DNA]</scope>
    <source>
        <strain evidence="2">JCM 3338</strain>
    </source>
</reference>
<accession>A0ABW4X6C8</accession>
<organism evidence="1 2">
    <name type="scientific">Blastococcus deserti</name>
    <dbReference type="NCBI Taxonomy" id="2259033"/>
    <lineage>
        <taxon>Bacteria</taxon>
        <taxon>Bacillati</taxon>
        <taxon>Actinomycetota</taxon>
        <taxon>Actinomycetes</taxon>
        <taxon>Geodermatophilales</taxon>
        <taxon>Geodermatophilaceae</taxon>
        <taxon>Blastococcus</taxon>
    </lineage>
</organism>
<name>A0ABW4X6C8_9ACTN</name>
<dbReference type="RefSeq" id="WP_376872619.1">
    <property type="nucleotide sequence ID" value="NZ_JBHUHP010000004.1"/>
</dbReference>
<sequence length="160" mass="17247">MDDDPHRWLFDPPTAHDVVLARRPFPRTAVACVVSDVVWHDVVGLLRWATAATGGLTALEAGRWWRLAASCADLLRRLPRLSDELGQPWDVPPRTDPDEDVADISGAARVHRISTRLAALLRSGDPVPLRDLAVEIDALGAAAISAFAEQAAWAVPGGPP</sequence>
<gene>
    <name evidence="1" type="ORF">ACFSHS_05125</name>
</gene>